<sequence length="187" mass="20876">MRTELWAPSDSAKIVRYREGWGFLAAMVFLLAFAGLFLAVALFPDEIVTRKGRDFAPYIGWFFTVLFGPLSLLGVAGGVGMVTQVHRIHVDERGLWLHIHGKADLISWSELRAIHGRLPRPKVKDDPNSKPVQAALLFQPVDEGFAGRHGQILDKRQPDPPQITLPGKSVVQRITRAVAELRPDLVR</sequence>
<accession>A0A1I6P5H8</accession>
<organism evidence="2 3">
    <name type="scientific">Saccharopolyspora flava</name>
    <dbReference type="NCBI Taxonomy" id="95161"/>
    <lineage>
        <taxon>Bacteria</taxon>
        <taxon>Bacillati</taxon>
        <taxon>Actinomycetota</taxon>
        <taxon>Actinomycetes</taxon>
        <taxon>Pseudonocardiales</taxon>
        <taxon>Pseudonocardiaceae</taxon>
        <taxon>Saccharopolyspora</taxon>
    </lineage>
</organism>
<feature type="transmembrane region" description="Helical" evidence="1">
    <location>
        <begin position="21"/>
        <end position="43"/>
    </location>
</feature>
<protein>
    <submittedName>
        <fullName evidence="2">Uncharacterized protein</fullName>
    </submittedName>
</protein>
<keyword evidence="1" id="KW-0472">Membrane</keyword>
<name>A0A1I6P5H8_9PSEU</name>
<proteinExistence type="predicted"/>
<evidence type="ECO:0000313" key="2">
    <source>
        <dbReference type="EMBL" id="SFS35473.1"/>
    </source>
</evidence>
<keyword evidence="1" id="KW-1133">Transmembrane helix</keyword>
<dbReference type="EMBL" id="FOZX01000001">
    <property type="protein sequence ID" value="SFS35473.1"/>
    <property type="molecule type" value="Genomic_DNA"/>
</dbReference>
<evidence type="ECO:0000256" key="1">
    <source>
        <dbReference type="SAM" id="Phobius"/>
    </source>
</evidence>
<evidence type="ECO:0000313" key="3">
    <source>
        <dbReference type="Proteomes" id="UP000198852"/>
    </source>
</evidence>
<dbReference type="OrthoDB" id="3686223at2"/>
<keyword evidence="1" id="KW-0812">Transmembrane</keyword>
<feature type="transmembrane region" description="Helical" evidence="1">
    <location>
        <begin position="55"/>
        <end position="79"/>
    </location>
</feature>
<dbReference type="AlphaFoldDB" id="A0A1I6P5H8"/>
<dbReference type="Proteomes" id="UP000198852">
    <property type="component" value="Unassembled WGS sequence"/>
</dbReference>
<gene>
    <name evidence="2" type="ORF">SAMN05660874_00478</name>
</gene>
<reference evidence="3" key="1">
    <citation type="submission" date="2016-10" db="EMBL/GenBank/DDBJ databases">
        <authorList>
            <person name="Varghese N."/>
            <person name="Submissions S."/>
        </authorList>
    </citation>
    <scope>NUCLEOTIDE SEQUENCE [LARGE SCALE GENOMIC DNA]</scope>
    <source>
        <strain evidence="3">DSM 44771</strain>
    </source>
</reference>
<keyword evidence="3" id="KW-1185">Reference proteome</keyword>
<dbReference type="STRING" id="95161.SAMN05660874_00478"/>
<dbReference type="RefSeq" id="WP_093413332.1">
    <property type="nucleotide sequence ID" value="NZ_FOZX01000001.1"/>
</dbReference>